<evidence type="ECO:0000256" key="4">
    <source>
        <dbReference type="ARBA" id="ARBA00022737"/>
    </source>
</evidence>
<sequence length="1702" mass="192575">MPATPITEPKPFHFDLIKQQLPGWLLDTSPQRWTALMQHQPDIAAIHRNAPAAAQRLPFKKALGSHWSAQNAVDKKLAQLSDIKAFAEPLLKQALSDYGPIDVLHTSIRLYAPAKLPWWAINQLPGVTTRTTTLLEAALHNFSASETFVDFAFLSQEDAQGRRDSISFTHRSTGQPLTANAFKAICRELDIGARYLRHITTQLGFDNDALARQLRASIIDNLKAGLNSAAHMALARKDISQDAYTLIQNLLQRDGPLSLGGQQVDLYTLDLLDTRLTGILVVAPTRTDAGIGRIVVHVPDDPAHPLKEYASSRDFVKELTGQLRDRTSTAGSSSISYQQFFSQFVAHEQRGRFFHELNNLLSTVRWHARERGDSRPNWRPDPVEAPNLRFRTLPLRDDTQNRVSDPLHNDLWHYLYQAKLNKIVNDAREIAISTAYADRMARWAWWDNLEKMLSDLFNAALLVITPFVPFLGELMLAYTAYQMLDDVFEGIVDWAEGRQREGWEHLLSVAQNVMQLALFHAGARIGEVAKVKVSAFVERLRPVQMPSGETRLWNPDLTPYQHRNMHLPGDLVPGENGLYHHQGKQIVHVENHRYEVLQDPITETYHLTNPRRASAYRPPVALNGSGACVFEGEQPRAWSNTRLLRRLGPQTHGLSAGELEQIRLISGVDFGALRHMYVHNEPTPPLLADTLKRFNNERQVSLSVDNIRQGRALDPSADWFEQMVTELEGWPRDKALLVYPHADMSGVPRRYGDATAQGENVLSVSITEVMSGKLAEKVVALLDEQQLAAVLGEVIPEEERAQALREQLAAYVDTMSETLAQELYARQETSSDPHIQLLRSQYPELPLSVTQRLVSHARRRHLRVMEEQNRVPLDIKNQARELDFETCSSRMFEQILQADAPTAQTENLVLNTLRIHSDGLANLRIQIRERTTTGELRSQVGAEDAGHVRILVRNRKGQYRVFDAQDKLIHGATDFYSAVFQAMPADTRFVDGDHLRSWLVKTTTSPVERRLTLTQPPIRARAERETLKLLGGGNSSTMRGVEVQARPVTVQGRIKQWLPEMSEQGVKQLAQLAESAEGVAKLEQMEHEGKALEAALDAYIQSPTQGPAGSRLEAVTRRSRARFASQLKDAWREGYTQLHDPNFPRDKLVSLDLSETPWPDNVPLLPDDFRLVKRLILNDCHFSTNHAEFLRHFPDLLVLDLSDNSLDRLPAAIARMRSLTTLDLSKNQLTLDPGSVAQLRDLTSLRGLYLSNNPLGQVPDISRMPDLMELDLRRTGVSEWPTGLFAQERDALFLLRLQGNPITTIPDVATAGDESFIIATTRLDYSTLSAEAKTLWEEHRRSVGYDPHRTYEPQGDVDFWVDELDDYNKLKFESIWNDLEEERGSQGFFEVIKKLESPEFFEDPEDELRYAHNTPTLTAHVRYMLSSMHDDPELRETLFRMSSYPGLCADAGSQIFTEMGIKVAARGVELYSKTPAEREEGLVRLARGSARLKLLNHVIRADIADRLKPLHQGGQGLRLTSEVVDGEPGTVDEVGVYLAYQTRLSRQLELPWISDNMVYRHTANVPQSSITHALTAVQTLSEGDGLVDRMLKEPYWEAFLKEHYAQDYAANEENIGQQLTLFGDLDSEQKAFAQAQDLNEEQKAEKRQALSSIVEQLQIEDRVVPDQVMSNTLYEQVYNDLAARRNEWLREQTRLSLGRLDD</sequence>
<dbReference type="InterPro" id="IPR003591">
    <property type="entry name" value="Leu-rich_rpt_typical-subtyp"/>
</dbReference>
<organism evidence="8 9">
    <name type="scientific">Pseudomonas cedrina subsp. cedrina</name>
    <dbReference type="NCBI Taxonomy" id="76762"/>
    <lineage>
        <taxon>Bacteria</taxon>
        <taxon>Pseudomonadati</taxon>
        <taxon>Pseudomonadota</taxon>
        <taxon>Gammaproteobacteria</taxon>
        <taxon>Pseudomonadales</taxon>
        <taxon>Pseudomonadaceae</taxon>
        <taxon>Pseudomonas</taxon>
    </lineage>
</organism>
<keyword evidence="6" id="KW-0808">Transferase</keyword>
<evidence type="ECO:0000256" key="3">
    <source>
        <dbReference type="ARBA" id="ARBA00022614"/>
    </source>
</evidence>
<evidence type="ECO:0000313" key="9">
    <source>
        <dbReference type="Proteomes" id="UP000189295"/>
    </source>
</evidence>
<comment type="catalytic activity">
    <reaction evidence="1">
        <text>S-ubiquitinyl-[E2 ubiquitin-conjugating enzyme]-L-cysteine + [acceptor protein]-L-lysine = [E2 ubiquitin-conjugating enzyme]-L-cysteine + N(6)-ubiquitinyl-[acceptor protein]-L-lysine.</text>
        <dbReference type="EC" id="2.3.2.27"/>
    </reaction>
</comment>
<dbReference type="InterPro" id="IPR032675">
    <property type="entry name" value="LRR_dom_sf"/>
</dbReference>
<dbReference type="Gene3D" id="3.80.10.10">
    <property type="entry name" value="Ribonuclease Inhibitor"/>
    <property type="match status" value="1"/>
</dbReference>
<comment type="similarity">
    <text evidence="6">Belongs to the LRR-containing bacterial E3 ligase family.</text>
</comment>
<comment type="PTM">
    <text evidence="6">Ubiquitinated in the presence of host E1 ubiquitin-activating enzyme, E2 ubiquitin-conjugating enzyme and ubiquitin.</text>
</comment>
<dbReference type="InterPro" id="IPR029487">
    <property type="entry name" value="NEL_dom"/>
</dbReference>
<proteinExistence type="inferred from homology"/>
<dbReference type="Proteomes" id="UP000189295">
    <property type="component" value="Unassembled WGS sequence"/>
</dbReference>
<dbReference type="PROSITE" id="PS51450">
    <property type="entry name" value="LRR"/>
    <property type="match status" value="1"/>
</dbReference>
<accession>A0A1V2K986</accession>
<dbReference type="Pfam" id="PF20178">
    <property type="entry name" value="ToxA_N"/>
    <property type="match status" value="1"/>
</dbReference>
<evidence type="ECO:0000256" key="2">
    <source>
        <dbReference type="ARBA" id="ARBA00012483"/>
    </source>
</evidence>
<dbReference type="SUPFAM" id="SSF52058">
    <property type="entry name" value="L domain-like"/>
    <property type="match status" value="1"/>
</dbReference>
<keyword evidence="3" id="KW-0433">Leucine-rich repeat</keyword>
<dbReference type="PANTHER" id="PTHR24366:SF158">
    <property type="entry name" value="PLATELET GLYCOPROTEIN IB ALPHA CHAIN-LIKE-RELATED"/>
    <property type="match status" value="1"/>
</dbReference>
<evidence type="ECO:0000259" key="7">
    <source>
        <dbReference type="PROSITE" id="PS52053"/>
    </source>
</evidence>
<keyword evidence="6" id="KW-1035">Host cytoplasm</keyword>
<dbReference type="GO" id="GO:0005576">
    <property type="term" value="C:extracellular region"/>
    <property type="evidence" value="ECO:0007669"/>
    <property type="project" value="UniProtKB-UniRule"/>
</dbReference>
<name>A0A1V2K986_PSECE</name>
<reference evidence="8 9" key="1">
    <citation type="submission" date="2016-10" db="EMBL/GenBank/DDBJ databases">
        <title>Pseudomonas lactis sp. nov. and Pseudomonas paralactis sp. nov., isolated from bovine raw milk.</title>
        <authorList>
            <person name="Von Neubeck M."/>
            <person name="Huptas C."/>
            <person name="Glueck C."/>
            <person name="Krewinkel M."/>
            <person name="Stoeckel M."/>
            <person name="Stressler T."/>
            <person name="Fischer L."/>
            <person name="Hinrichs J."/>
            <person name="Scherer S."/>
            <person name="Wenning M."/>
        </authorList>
    </citation>
    <scope>NUCLEOTIDE SEQUENCE [LARGE SCALE GENOMIC DNA]</scope>
    <source>
        <strain evidence="8 9">DSM 17516</strain>
    </source>
</reference>
<evidence type="ECO:0000256" key="1">
    <source>
        <dbReference type="ARBA" id="ARBA00000900"/>
    </source>
</evidence>
<dbReference type="EMBL" id="MNPW01000005">
    <property type="protein sequence ID" value="ONH54272.1"/>
    <property type="molecule type" value="Genomic_DNA"/>
</dbReference>
<dbReference type="GO" id="GO:0061630">
    <property type="term" value="F:ubiquitin protein ligase activity"/>
    <property type="evidence" value="ECO:0007669"/>
    <property type="project" value="UniProtKB-EC"/>
</dbReference>
<keyword evidence="5" id="KW-0843">Virulence</keyword>
<keyword evidence="6" id="KW-0964">Secreted</keyword>
<feature type="domain" description="NEL" evidence="7">
    <location>
        <begin position="1352"/>
        <end position="1702"/>
    </location>
</feature>
<feature type="active site" description="Glycyl thioester intermediate" evidence="6">
    <location>
        <position position="1448"/>
    </location>
</feature>
<dbReference type="InterPro" id="IPR046673">
    <property type="entry name" value="ToxA_N"/>
</dbReference>
<protein>
    <recommendedName>
        <fullName evidence="2">RING-type E3 ubiquitin transferase</fullName>
        <ecNumber evidence="2">2.3.2.27</ecNumber>
    </recommendedName>
</protein>
<dbReference type="Pfam" id="PF13855">
    <property type="entry name" value="LRR_8"/>
    <property type="match status" value="1"/>
</dbReference>
<dbReference type="RefSeq" id="WP_076951572.1">
    <property type="nucleotide sequence ID" value="NZ_MNPW01000005.1"/>
</dbReference>
<evidence type="ECO:0000256" key="5">
    <source>
        <dbReference type="ARBA" id="ARBA00023026"/>
    </source>
</evidence>
<dbReference type="GO" id="GO:0005886">
    <property type="term" value="C:plasma membrane"/>
    <property type="evidence" value="ECO:0007669"/>
    <property type="project" value="TreeGrafter"/>
</dbReference>
<dbReference type="SMART" id="SM00369">
    <property type="entry name" value="LRR_TYP"/>
    <property type="match status" value="5"/>
</dbReference>
<keyword evidence="6" id="KW-0833">Ubl conjugation pathway</keyword>
<keyword evidence="6" id="KW-0832">Ubl conjugation</keyword>
<dbReference type="Pfam" id="PF14496">
    <property type="entry name" value="NEL"/>
    <property type="match status" value="1"/>
</dbReference>
<dbReference type="PROSITE" id="PS52053">
    <property type="entry name" value="NEL"/>
    <property type="match status" value="1"/>
</dbReference>
<dbReference type="PANTHER" id="PTHR24366">
    <property type="entry name" value="IG(IMMUNOGLOBULIN) AND LRR(LEUCINE RICH REPEAT) DOMAINS"/>
    <property type="match status" value="1"/>
</dbReference>
<dbReference type="GO" id="GO:0016567">
    <property type="term" value="P:protein ubiquitination"/>
    <property type="evidence" value="ECO:0007669"/>
    <property type="project" value="InterPro"/>
</dbReference>
<dbReference type="Gene3D" id="1.20.58.360">
    <property type="entry name" value="Shigella T3SS effector IpaH defines"/>
    <property type="match status" value="1"/>
</dbReference>
<gene>
    <name evidence="8" type="ORF">BLL36_11380</name>
</gene>
<keyword evidence="4" id="KW-0677">Repeat</keyword>
<evidence type="ECO:0000256" key="6">
    <source>
        <dbReference type="PROSITE-ProRule" id="PRU01398"/>
    </source>
</evidence>
<evidence type="ECO:0000313" key="8">
    <source>
        <dbReference type="EMBL" id="ONH54272.1"/>
    </source>
</evidence>
<dbReference type="InterPro" id="IPR001611">
    <property type="entry name" value="Leu-rich_rpt"/>
</dbReference>
<comment type="caution">
    <text evidence="8">The sequence shown here is derived from an EMBL/GenBank/DDBJ whole genome shotgun (WGS) entry which is preliminary data.</text>
</comment>
<dbReference type="EC" id="2.3.2.27" evidence="2"/>